<accession>A0ABY7W225</accession>
<gene>
    <name evidence="3" type="ORF">PQ477_15950</name>
</gene>
<protein>
    <recommendedName>
        <fullName evidence="5">DUF4352 domain-containing protein</fullName>
    </recommendedName>
</protein>
<dbReference type="PROSITE" id="PS51257">
    <property type="entry name" value="PROKAR_LIPOPROTEIN"/>
    <property type="match status" value="1"/>
</dbReference>
<name>A0ABY7W225_9BACI</name>
<feature type="chain" id="PRO_5045701453" description="DUF4352 domain-containing protein" evidence="2">
    <location>
        <begin position="21"/>
        <end position="210"/>
    </location>
</feature>
<feature type="region of interest" description="Disordered" evidence="1">
    <location>
        <begin position="22"/>
        <end position="59"/>
    </location>
</feature>
<dbReference type="RefSeq" id="WP_274272483.1">
    <property type="nucleotide sequence ID" value="NZ_CP117834.1"/>
</dbReference>
<sequence length="210" mass="22723">MNKKLSFLLAIGLVVLTACGSDNTSSSDQDETGSEETTSANTDTSNETNESNDEADSVFDAEAGERVVDGGYGEFNFSDVINVNEHFTSGPIEGNFESVKAGTFSFDDENKETINIVTTVIKTENTSDDEASFHSFSATLTTDTGNQIDAEMMLNGGESSHIGQVRQEQFVSYNLGDESIDDIGELNFHFKSTSIDNRSVDDDFTITVNP</sequence>
<dbReference type="Proteomes" id="UP001215143">
    <property type="component" value="Chromosome"/>
</dbReference>
<evidence type="ECO:0000313" key="3">
    <source>
        <dbReference type="EMBL" id="WDF02978.1"/>
    </source>
</evidence>
<proteinExistence type="predicted"/>
<evidence type="ECO:0000256" key="2">
    <source>
        <dbReference type="SAM" id="SignalP"/>
    </source>
</evidence>
<keyword evidence="4" id="KW-1185">Reference proteome</keyword>
<organism evidence="3 4">
    <name type="scientific">Shouchella hunanensis</name>
    <dbReference type="NCBI Taxonomy" id="766894"/>
    <lineage>
        <taxon>Bacteria</taxon>
        <taxon>Bacillati</taxon>
        <taxon>Bacillota</taxon>
        <taxon>Bacilli</taxon>
        <taxon>Bacillales</taxon>
        <taxon>Bacillaceae</taxon>
        <taxon>Shouchella</taxon>
    </lineage>
</organism>
<feature type="compositionally biased region" description="Low complexity" evidence="1">
    <location>
        <begin position="35"/>
        <end position="49"/>
    </location>
</feature>
<dbReference type="EMBL" id="CP117834">
    <property type="protein sequence ID" value="WDF02978.1"/>
    <property type="molecule type" value="Genomic_DNA"/>
</dbReference>
<reference evidence="3 4" key="1">
    <citation type="submission" date="2023-02" db="EMBL/GenBank/DDBJ databases">
        <authorList>
            <person name="Liu G."/>
        </authorList>
    </citation>
    <scope>NUCLEOTIDE SEQUENCE [LARGE SCALE GENOMIC DNA]</scope>
    <source>
        <strain evidence="3 4">DSM 23008</strain>
    </source>
</reference>
<evidence type="ECO:0000313" key="4">
    <source>
        <dbReference type="Proteomes" id="UP001215143"/>
    </source>
</evidence>
<feature type="signal peptide" evidence="2">
    <location>
        <begin position="1"/>
        <end position="20"/>
    </location>
</feature>
<evidence type="ECO:0000256" key="1">
    <source>
        <dbReference type="SAM" id="MobiDB-lite"/>
    </source>
</evidence>
<evidence type="ECO:0008006" key="5">
    <source>
        <dbReference type="Google" id="ProtNLM"/>
    </source>
</evidence>
<feature type="compositionally biased region" description="Acidic residues" evidence="1">
    <location>
        <begin position="50"/>
        <end position="59"/>
    </location>
</feature>
<keyword evidence="2" id="KW-0732">Signal</keyword>